<sequence>MMNILGFYIKMITDKRLTVENSIIPKLILDINGVPLYIDSVANLSSILGKINSYSWHCVLSTLASQRTCLDECSKRLTNFILLNARPFSPHLERVYMKTRTISAMDIPRQSLGTNFTSEHYPLISQCSAIFATFRTSLYENTGTTNLSVHIIKYTKNLNILHHVARGVNVPKKIICSIKAKTHQCNMLLGHIGAAGSSSLSKKNCILKTGKQKSPQCPAERLQERTFDNFCVSYDEPCSSKSLQVVFFIEIEETGALKWSGNFEIGQGILNFLYNFLHFNLPNGNALEKSGKRVSFSESVEVTEVENVVGGEEVTGEVDEETIDKLLHVLHEADPTGERPDDPTMAHLEESVNAMAPTIDAELEKIDRTHAELARLSTDLVGSLNLYHQLMREMPPMGYYGMGGKGPGAIPGQMPPGFGPPPGPGMPPHQMYGNGGQFMPYMGGPPGPGGPMSYGGIPPPGHIGMPPHMQHMPNASQPPNIGGPPVSGQPPVPGQPPIPGQPAPLPHMDHNQTPQPNVQEAIGGVMGNYGQFPGPAGGAPFPPMGGGPQHNGGQLPPQHHHPSDHPSMGYNPAAFNQQQPMHQPLL</sequence>
<accession>A0AAV2PY41</accession>
<dbReference type="PANTHER" id="PTHR45929">
    <property type="entry name" value="JAK PATHWAY SIGNAL TRANSDUCTION ADAPTOR MOLECULE"/>
    <property type="match status" value="1"/>
</dbReference>
<keyword evidence="3" id="KW-1185">Reference proteome</keyword>
<feature type="compositionally biased region" description="Polar residues" evidence="1">
    <location>
        <begin position="574"/>
        <end position="586"/>
    </location>
</feature>
<dbReference type="PANTHER" id="PTHR45929:SF3">
    <property type="entry name" value="JAK PATHWAY SIGNAL TRANSDUCTION ADAPTOR MOLECULE"/>
    <property type="match status" value="1"/>
</dbReference>
<organism evidence="2 3">
    <name type="scientific">Meganyctiphanes norvegica</name>
    <name type="common">Northern krill</name>
    <name type="synonym">Thysanopoda norvegica</name>
    <dbReference type="NCBI Taxonomy" id="48144"/>
    <lineage>
        <taxon>Eukaryota</taxon>
        <taxon>Metazoa</taxon>
        <taxon>Ecdysozoa</taxon>
        <taxon>Arthropoda</taxon>
        <taxon>Crustacea</taxon>
        <taxon>Multicrustacea</taxon>
        <taxon>Malacostraca</taxon>
        <taxon>Eumalacostraca</taxon>
        <taxon>Eucarida</taxon>
        <taxon>Euphausiacea</taxon>
        <taxon>Euphausiidae</taxon>
        <taxon>Meganyctiphanes</taxon>
    </lineage>
</organism>
<protein>
    <submittedName>
        <fullName evidence="2">Uncharacterized protein</fullName>
    </submittedName>
</protein>
<feature type="compositionally biased region" description="Pro residues" evidence="1">
    <location>
        <begin position="487"/>
        <end position="505"/>
    </location>
</feature>
<dbReference type="Proteomes" id="UP001497623">
    <property type="component" value="Unassembled WGS sequence"/>
</dbReference>
<dbReference type="Gene3D" id="1.20.5.1940">
    <property type="match status" value="1"/>
</dbReference>
<dbReference type="GO" id="GO:0043328">
    <property type="term" value="P:protein transport to vacuole involved in ubiquitin-dependent protein catabolic process via the multivesicular body sorting pathway"/>
    <property type="evidence" value="ECO:0007669"/>
    <property type="project" value="TreeGrafter"/>
</dbReference>
<name>A0AAV2PY41_MEGNR</name>
<dbReference type="InterPro" id="IPR050670">
    <property type="entry name" value="STAM"/>
</dbReference>
<gene>
    <name evidence="2" type="ORF">MNOR_LOCUS5747</name>
</gene>
<feature type="region of interest" description="Disordered" evidence="1">
    <location>
        <begin position="466"/>
        <end position="586"/>
    </location>
</feature>
<evidence type="ECO:0000313" key="3">
    <source>
        <dbReference type="Proteomes" id="UP001497623"/>
    </source>
</evidence>
<comment type="caution">
    <text evidence="2">The sequence shown here is derived from an EMBL/GenBank/DDBJ whole genome shotgun (WGS) entry which is preliminary data.</text>
</comment>
<evidence type="ECO:0000313" key="2">
    <source>
        <dbReference type="EMBL" id="CAL4066500.1"/>
    </source>
</evidence>
<feature type="non-terminal residue" evidence="2">
    <location>
        <position position="586"/>
    </location>
</feature>
<dbReference type="GO" id="GO:0033565">
    <property type="term" value="C:ESCRT-0 complex"/>
    <property type="evidence" value="ECO:0007669"/>
    <property type="project" value="TreeGrafter"/>
</dbReference>
<evidence type="ECO:0000256" key="1">
    <source>
        <dbReference type="SAM" id="MobiDB-lite"/>
    </source>
</evidence>
<dbReference type="CDD" id="cd21388">
    <property type="entry name" value="GAT_STAM"/>
    <property type="match status" value="1"/>
</dbReference>
<dbReference type="AlphaFoldDB" id="A0AAV2PY41"/>
<reference evidence="2 3" key="1">
    <citation type="submission" date="2024-05" db="EMBL/GenBank/DDBJ databases">
        <authorList>
            <person name="Wallberg A."/>
        </authorList>
    </citation>
    <scope>NUCLEOTIDE SEQUENCE [LARGE SCALE GENOMIC DNA]</scope>
</reference>
<dbReference type="EMBL" id="CAXKWB010002277">
    <property type="protein sequence ID" value="CAL4066500.1"/>
    <property type="molecule type" value="Genomic_DNA"/>
</dbReference>
<proteinExistence type="predicted"/>